<comment type="subcellular location">
    <subcellularLocation>
        <location evidence="2">Cell membrane</location>
        <topology evidence="2">Peripheral membrane protein</topology>
        <orientation evidence="2">Cytoplasmic side</orientation>
    </subcellularLocation>
    <subcellularLocation>
        <location evidence="3">Cytoplasm</location>
    </subcellularLocation>
    <subcellularLocation>
        <location evidence="1">Golgi apparatus membrane</location>
        <topology evidence="1">Peripheral membrane protein</topology>
        <orientation evidence="1">Cytoplasmic side</orientation>
    </subcellularLocation>
</comment>
<evidence type="ECO:0000259" key="12">
    <source>
        <dbReference type="Pfam" id="PF20929"/>
    </source>
</evidence>
<keyword evidence="7" id="KW-0037">Angiogenesis</keyword>
<evidence type="ECO:0000256" key="9">
    <source>
        <dbReference type="ARBA" id="ARBA00023034"/>
    </source>
</evidence>
<dbReference type="GO" id="GO:0006915">
    <property type="term" value="P:apoptotic process"/>
    <property type="evidence" value="ECO:0007669"/>
    <property type="project" value="UniProtKB-KW"/>
</dbReference>
<dbReference type="InterPro" id="IPR048288">
    <property type="entry name" value="PDCD10_N"/>
</dbReference>
<dbReference type="PANTHER" id="PTHR13250">
    <property type="entry name" value="TF-1 CELL APOPTOSIS RELATED PROTEIN-15"/>
    <property type="match status" value="1"/>
</dbReference>
<sequence>MRMTMEEIKNEAETSSMVSMTLYAVMYPVFNELERINLSAAQTLRAAFIKPERSNRSSAKFQMKSTTECASCRP</sequence>
<feature type="domain" description="Programmed cell death protein 10 dimerisation" evidence="12">
    <location>
        <begin position="15"/>
        <end position="55"/>
    </location>
</feature>
<dbReference type="Ensembl" id="ENSAMXT00005051222.1">
    <property type="protein sequence ID" value="ENSAMXP00005047165.1"/>
    <property type="gene ID" value="ENSAMXG00005021678.1"/>
</dbReference>
<evidence type="ECO:0000256" key="7">
    <source>
        <dbReference type="ARBA" id="ARBA00022657"/>
    </source>
</evidence>
<keyword evidence="9" id="KW-0333">Golgi apparatus</keyword>
<keyword evidence="10" id="KW-0472">Membrane</keyword>
<dbReference type="InterPro" id="IPR046409">
    <property type="entry name" value="PDC10_dimerisation_sf"/>
</dbReference>
<organism evidence="13 14">
    <name type="scientific">Astyanax mexicanus</name>
    <name type="common">Blind cave fish</name>
    <name type="synonym">Astyanax fasciatus mexicanus</name>
    <dbReference type="NCBI Taxonomy" id="7994"/>
    <lineage>
        <taxon>Eukaryota</taxon>
        <taxon>Metazoa</taxon>
        <taxon>Chordata</taxon>
        <taxon>Craniata</taxon>
        <taxon>Vertebrata</taxon>
        <taxon>Euteleostomi</taxon>
        <taxon>Actinopterygii</taxon>
        <taxon>Neopterygii</taxon>
        <taxon>Teleostei</taxon>
        <taxon>Ostariophysi</taxon>
        <taxon>Characiformes</taxon>
        <taxon>Characoidei</taxon>
        <taxon>Acestrorhamphidae</taxon>
        <taxon>Acestrorhamphinae</taxon>
        <taxon>Astyanax</taxon>
    </lineage>
</organism>
<evidence type="ECO:0000256" key="6">
    <source>
        <dbReference type="ARBA" id="ARBA00022490"/>
    </source>
</evidence>
<name>A0A8B9L4U5_ASTMX</name>
<dbReference type="GO" id="GO:0019901">
    <property type="term" value="F:protein kinase binding"/>
    <property type="evidence" value="ECO:0007669"/>
    <property type="project" value="TreeGrafter"/>
</dbReference>
<evidence type="ECO:0000256" key="4">
    <source>
        <dbReference type="ARBA" id="ARBA00009181"/>
    </source>
</evidence>
<dbReference type="GO" id="GO:0090443">
    <property type="term" value="C:FAR/SIN/STRIPAK complex"/>
    <property type="evidence" value="ECO:0007669"/>
    <property type="project" value="TreeGrafter"/>
</dbReference>
<dbReference type="PANTHER" id="PTHR13250:SF1">
    <property type="entry name" value="PROGRAMMED CELL DEATH PROTEIN 10"/>
    <property type="match status" value="1"/>
</dbReference>
<keyword evidence="6" id="KW-0963">Cytoplasm</keyword>
<evidence type="ECO:0000313" key="14">
    <source>
        <dbReference type="Proteomes" id="UP000694621"/>
    </source>
</evidence>
<evidence type="ECO:0000256" key="5">
    <source>
        <dbReference type="ARBA" id="ARBA00022475"/>
    </source>
</evidence>
<feature type="region of interest" description="Disordered" evidence="11">
    <location>
        <begin position="53"/>
        <end position="74"/>
    </location>
</feature>
<keyword evidence="5" id="KW-1003">Cell membrane</keyword>
<comment type="similarity">
    <text evidence="4">Belongs to the PDCD10 family.</text>
</comment>
<proteinExistence type="inferred from homology"/>
<feature type="compositionally biased region" description="Polar residues" evidence="11">
    <location>
        <begin position="56"/>
        <end position="74"/>
    </location>
</feature>
<dbReference type="Proteomes" id="UP000694621">
    <property type="component" value="Unplaced"/>
</dbReference>
<accession>A0A8B9L4U5</accession>
<dbReference type="AlphaFoldDB" id="A0A8B9L4U5"/>
<reference evidence="13" key="1">
    <citation type="submission" date="2025-08" db="UniProtKB">
        <authorList>
            <consortium name="Ensembl"/>
        </authorList>
    </citation>
    <scope>IDENTIFICATION</scope>
</reference>
<evidence type="ECO:0000256" key="10">
    <source>
        <dbReference type="ARBA" id="ARBA00023136"/>
    </source>
</evidence>
<dbReference type="Pfam" id="PF20929">
    <property type="entry name" value="PDCD10_N"/>
    <property type="match status" value="1"/>
</dbReference>
<dbReference type="Gene3D" id="1.10.12.70">
    <property type="match status" value="1"/>
</dbReference>
<dbReference type="GO" id="GO:0001525">
    <property type="term" value="P:angiogenesis"/>
    <property type="evidence" value="ECO:0007669"/>
    <property type="project" value="UniProtKB-KW"/>
</dbReference>
<evidence type="ECO:0000313" key="13">
    <source>
        <dbReference type="Ensembl" id="ENSAMXP00005047165.1"/>
    </source>
</evidence>
<evidence type="ECO:0000256" key="3">
    <source>
        <dbReference type="ARBA" id="ARBA00004496"/>
    </source>
</evidence>
<dbReference type="GO" id="GO:1903358">
    <property type="term" value="P:regulation of Golgi organization"/>
    <property type="evidence" value="ECO:0007669"/>
    <property type="project" value="TreeGrafter"/>
</dbReference>
<dbReference type="GO" id="GO:0000139">
    <property type="term" value="C:Golgi membrane"/>
    <property type="evidence" value="ECO:0007669"/>
    <property type="project" value="UniProtKB-SubCell"/>
</dbReference>
<protein>
    <submittedName>
        <fullName evidence="13">Programmed cell death 10b</fullName>
    </submittedName>
</protein>
<dbReference type="GO" id="GO:0005886">
    <property type="term" value="C:plasma membrane"/>
    <property type="evidence" value="ECO:0007669"/>
    <property type="project" value="UniProtKB-SubCell"/>
</dbReference>
<evidence type="ECO:0000256" key="1">
    <source>
        <dbReference type="ARBA" id="ARBA00004255"/>
    </source>
</evidence>
<evidence type="ECO:0000256" key="8">
    <source>
        <dbReference type="ARBA" id="ARBA00022703"/>
    </source>
</evidence>
<dbReference type="InterPro" id="IPR009652">
    <property type="entry name" value="PDCD10"/>
</dbReference>
<keyword evidence="8" id="KW-0053">Apoptosis</keyword>
<evidence type="ECO:0000256" key="11">
    <source>
        <dbReference type="SAM" id="MobiDB-lite"/>
    </source>
</evidence>
<evidence type="ECO:0000256" key="2">
    <source>
        <dbReference type="ARBA" id="ARBA00004413"/>
    </source>
</evidence>